<organism evidence="2 3">
    <name type="scientific">Burkholderia paludis</name>
    <dbReference type="NCBI Taxonomy" id="1506587"/>
    <lineage>
        <taxon>Bacteria</taxon>
        <taxon>Pseudomonadati</taxon>
        <taxon>Pseudomonadota</taxon>
        <taxon>Betaproteobacteria</taxon>
        <taxon>Burkholderiales</taxon>
        <taxon>Burkholderiaceae</taxon>
        <taxon>Burkholderia</taxon>
        <taxon>Burkholderia cepacia complex</taxon>
    </lineage>
</organism>
<evidence type="ECO:0000256" key="1">
    <source>
        <dbReference type="SAM" id="MobiDB-lite"/>
    </source>
</evidence>
<evidence type="ECO:0008006" key="4">
    <source>
        <dbReference type="Google" id="ProtNLM"/>
    </source>
</evidence>
<dbReference type="EMBL" id="CABVQD010000032">
    <property type="protein sequence ID" value="VWC29321.1"/>
    <property type="molecule type" value="Genomic_DNA"/>
</dbReference>
<sequence length="59" mass="5849">MQELNQQEIQAVSGGTSCLSGGVAHCVTHVVDSRHGCRSGAPSSGCSGSNSGNSTVTQS</sequence>
<dbReference type="AlphaFoldDB" id="A0A6J5ENE8"/>
<evidence type="ECO:0000313" key="2">
    <source>
        <dbReference type="EMBL" id="VWC29321.1"/>
    </source>
</evidence>
<dbReference type="Proteomes" id="UP000494330">
    <property type="component" value="Unassembled WGS sequence"/>
</dbReference>
<protein>
    <recommendedName>
        <fullName evidence="4">Bacteriocin</fullName>
    </recommendedName>
</protein>
<dbReference type="RefSeq" id="WP_152603344.1">
    <property type="nucleotide sequence ID" value="NZ_CABVQD010000032.1"/>
</dbReference>
<reference evidence="2 3" key="1">
    <citation type="submission" date="2019-09" db="EMBL/GenBank/DDBJ databases">
        <authorList>
            <person name="Depoorter E."/>
        </authorList>
    </citation>
    <scope>NUCLEOTIDE SEQUENCE [LARGE SCALE GENOMIC DNA]</scope>
    <source>
        <strain evidence="2">LMG 30113</strain>
    </source>
</reference>
<keyword evidence="3" id="KW-1185">Reference proteome</keyword>
<proteinExistence type="predicted"/>
<gene>
    <name evidence="2" type="ORF">BPA30113_06191</name>
</gene>
<feature type="region of interest" description="Disordered" evidence="1">
    <location>
        <begin position="37"/>
        <end position="59"/>
    </location>
</feature>
<accession>A0A6J5ENE8</accession>
<name>A0A6J5ENE8_9BURK</name>
<feature type="compositionally biased region" description="Low complexity" evidence="1">
    <location>
        <begin position="38"/>
        <end position="59"/>
    </location>
</feature>
<evidence type="ECO:0000313" key="3">
    <source>
        <dbReference type="Proteomes" id="UP000494330"/>
    </source>
</evidence>